<organism evidence="4 5">
    <name type="scientific">Chitinophaga niastensis</name>
    <dbReference type="NCBI Taxonomy" id="536980"/>
    <lineage>
        <taxon>Bacteria</taxon>
        <taxon>Pseudomonadati</taxon>
        <taxon>Bacteroidota</taxon>
        <taxon>Chitinophagia</taxon>
        <taxon>Chitinophagales</taxon>
        <taxon>Chitinophagaceae</taxon>
        <taxon>Chitinophaga</taxon>
    </lineage>
</organism>
<dbReference type="InterPro" id="IPR012640">
    <property type="entry name" value="Membr_lipoprot_lipid_attach_CS"/>
</dbReference>
<feature type="signal peptide" evidence="3">
    <location>
        <begin position="1"/>
        <end position="21"/>
    </location>
</feature>
<dbReference type="Pfam" id="PF08139">
    <property type="entry name" value="LPAM_1"/>
    <property type="match status" value="1"/>
</dbReference>
<evidence type="ECO:0000256" key="2">
    <source>
        <dbReference type="ARBA" id="ARBA00022729"/>
    </source>
</evidence>
<dbReference type="InterPro" id="IPR010281">
    <property type="entry name" value="DUF885"/>
</dbReference>
<proteinExistence type="predicted"/>
<keyword evidence="5" id="KW-1185">Reference proteome</keyword>
<gene>
    <name evidence="4" type="ORF">CLV51_102925</name>
</gene>
<name>A0A2P8HPB4_CHINA</name>
<protein>
    <recommendedName>
        <fullName evidence="1">Type IV secretion system putative lipoprotein virB7</fullName>
    </recommendedName>
</protein>
<dbReference type="Pfam" id="PF05960">
    <property type="entry name" value="DUF885"/>
    <property type="match status" value="1"/>
</dbReference>
<evidence type="ECO:0000313" key="5">
    <source>
        <dbReference type="Proteomes" id="UP000240971"/>
    </source>
</evidence>
<feature type="chain" id="PRO_5015164475" description="Type IV secretion system putative lipoprotein virB7" evidence="3">
    <location>
        <begin position="22"/>
        <end position="583"/>
    </location>
</feature>
<dbReference type="Proteomes" id="UP000240971">
    <property type="component" value="Unassembled WGS sequence"/>
</dbReference>
<comment type="caution">
    <text evidence="4">The sequence shown here is derived from an EMBL/GenBank/DDBJ whole genome shotgun (WGS) entry which is preliminary data.</text>
</comment>
<dbReference type="PANTHER" id="PTHR33361:SF15">
    <property type="entry name" value="DUF885 FAMILY LIPOPROTEIN"/>
    <property type="match status" value="1"/>
</dbReference>
<evidence type="ECO:0000313" key="4">
    <source>
        <dbReference type="EMBL" id="PSL48063.1"/>
    </source>
</evidence>
<dbReference type="RefSeq" id="WP_106528472.1">
    <property type="nucleotide sequence ID" value="NZ_PYAW01000002.1"/>
</dbReference>
<evidence type="ECO:0000256" key="3">
    <source>
        <dbReference type="SAM" id="SignalP"/>
    </source>
</evidence>
<keyword evidence="2 3" id="KW-0732">Signal</keyword>
<accession>A0A2P8HPB4</accession>
<reference evidence="4 5" key="1">
    <citation type="submission" date="2018-03" db="EMBL/GenBank/DDBJ databases">
        <title>Genomic Encyclopedia of Archaeal and Bacterial Type Strains, Phase II (KMG-II): from individual species to whole genera.</title>
        <authorList>
            <person name="Goeker M."/>
        </authorList>
    </citation>
    <scope>NUCLEOTIDE SEQUENCE [LARGE SCALE GENOMIC DNA]</scope>
    <source>
        <strain evidence="4 5">DSM 24859</strain>
    </source>
</reference>
<sequence>MKKILLYATAAAALAACNSNSTGNKSSGSDSTLNNAFSNYEQRFIDALWKENPDWATSVGYHKYDSVLIVPDSAATQASLTFAKQQLDSLKSFKLADLTDANKIDFQLIENYLQSTRWGINELKSNEWDPSGFNVSNTCAFILNENYAPLESRLRSFASRLQRVPAYYEAAKKQVKDPVPELTSLAIDQNTGGLSVFEKDFVDSLHKTSIPAAEKAAMTAQAQTAAKAIKDYAAWLKALKPAHPRSFRLGKALYDQKFNYNIQSSFTASQIYDSAVARKSFVHGEMLKISKQLWPKYFGNKPMPTDSLELVGRMIDTLSVQHVKPEEFQSAIEKLLPSLITFIKEKDLVYIDPSKPLVVRKEPAYMAGVAGASISAPGPYDKGGNTYYNVGSLDGWSKEKAESYLREYNQYILQILDIHEAIPGHYTQLVYSNQSPSLIKSLMGNGAMIEGWAVYTEQMMLENGYGNNAPEMWLMWYKWNLRAVCNTILDYSVHAKDMSKEDAIRLLTKEAFQQQAEAEGKWKRVSVTSVQLTSYFTGYKEIIDLREAYKQKLGKGFSLKAFHEKFLSYGSAPVKYIQQLMLK</sequence>
<dbReference type="EMBL" id="PYAW01000002">
    <property type="protein sequence ID" value="PSL48063.1"/>
    <property type="molecule type" value="Genomic_DNA"/>
</dbReference>
<dbReference type="PANTHER" id="PTHR33361">
    <property type="entry name" value="GLR0591 PROTEIN"/>
    <property type="match status" value="1"/>
</dbReference>
<dbReference type="OrthoDB" id="9760040at2"/>
<dbReference type="PROSITE" id="PS51257">
    <property type="entry name" value="PROKAR_LIPOPROTEIN"/>
    <property type="match status" value="1"/>
</dbReference>
<dbReference type="AlphaFoldDB" id="A0A2P8HPB4"/>
<evidence type="ECO:0000256" key="1">
    <source>
        <dbReference type="ARBA" id="ARBA00017922"/>
    </source>
</evidence>